<evidence type="ECO:0000313" key="5">
    <source>
        <dbReference type="EMBL" id="KIF84155.1"/>
    </source>
</evidence>
<dbReference type="AlphaFoldDB" id="A0A0C2BSD9"/>
<keyword evidence="2" id="KW-0732">Signal</keyword>
<evidence type="ECO:0000256" key="1">
    <source>
        <dbReference type="SAM" id="Coils"/>
    </source>
</evidence>
<dbReference type="RefSeq" id="WP_040038530.1">
    <property type="nucleotide sequence ID" value="NZ_JWJG01000004.1"/>
</dbReference>
<dbReference type="Proteomes" id="UP000031572">
    <property type="component" value="Unassembled WGS sequence"/>
</dbReference>
<evidence type="ECO:0000313" key="3">
    <source>
        <dbReference type="EMBL" id="KIF81684.1"/>
    </source>
</evidence>
<accession>A0A0C2BSD9</accession>
<name>A0A0C2BSD9_9BURK</name>
<feature type="chain" id="PRO_5007392080" evidence="2">
    <location>
        <begin position="22"/>
        <end position="198"/>
    </location>
</feature>
<organism evidence="5 6">
    <name type="scientific">Noviherbaspirillum autotrophicum</name>
    <dbReference type="NCBI Taxonomy" id="709839"/>
    <lineage>
        <taxon>Bacteria</taxon>
        <taxon>Pseudomonadati</taxon>
        <taxon>Pseudomonadota</taxon>
        <taxon>Betaproteobacteria</taxon>
        <taxon>Burkholderiales</taxon>
        <taxon>Oxalobacteraceae</taxon>
        <taxon>Noviherbaspirillum</taxon>
    </lineage>
</organism>
<dbReference type="EMBL" id="JWJG01000028">
    <property type="protein sequence ID" value="KIF81684.1"/>
    <property type="molecule type" value="Genomic_DNA"/>
</dbReference>
<evidence type="ECO:0000313" key="4">
    <source>
        <dbReference type="EMBL" id="KIF82051.1"/>
    </source>
</evidence>
<dbReference type="EMBL" id="JWJG01000028">
    <property type="protein sequence ID" value="KIF82051.1"/>
    <property type="molecule type" value="Genomic_DNA"/>
</dbReference>
<gene>
    <name evidence="5" type="ORF">TSA66_00420</name>
    <name evidence="3" type="ORF">TSA66_14235</name>
    <name evidence="4" type="ORF">TSA66_16600</name>
</gene>
<feature type="signal peptide" evidence="2">
    <location>
        <begin position="1"/>
        <end position="21"/>
    </location>
</feature>
<dbReference type="EMBL" id="JWJG01000004">
    <property type="protein sequence ID" value="KIF84155.1"/>
    <property type="molecule type" value="Genomic_DNA"/>
</dbReference>
<feature type="coiled-coil region" evidence="1">
    <location>
        <begin position="86"/>
        <end position="146"/>
    </location>
</feature>
<evidence type="ECO:0000313" key="6">
    <source>
        <dbReference type="Proteomes" id="UP000031572"/>
    </source>
</evidence>
<evidence type="ECO:0000256" key="2">
    <source>
        <dbReference type="SAM" id="SignalP"/>
    </source>
</evidence>
<keyword evidence="6" id="KW-1185">Reference proteome</keyword>
<reference evidence="5 6" key="1">
    <citation type="submission" date="2014-12" db="EMBL/GenBank/DDBJ databases">
        <title>Denitrispirillum autotrophicum gen. nov., sp. nov., Denitrifying, Facultatively Autotrophic Bacteria Isolated from Rice Paddy Soil.</title>
        <authorList>
            <person name="Ishii S."/>
            <person name="Ashida N."/>
            <person name="Ohno H."/>
            <person name="Otsuka S."/>
            <person name="Yokota A."/>
            <person name="Senoo K."/>
        </authorList>
    </citation>
    <scope>NUCLEOTIDE SEQUENCE [LARGE SCALE GENOMIC DNA]</scope>
    <source>
        <strain evidence="5 6">TSA66</strain>
    </source>
</reference>
<sequence length="198" mass="21859">MLKGGQVVTVMLLVATSMALAGNAEQDKSGFVATCIALDDAGEQVGPSTAIRRDRKQAQQAPEQAYREHLPTVLQLRDCAERDAMLTTQQEELDAEEAALRAEEARLAARKRAIQAMLSNGSTERLAQAEGELSEASAQLKKKIDNFARLSEPYGAGVLYQVQHCAFSQVRRQDLQQLCQEGTYSRFCAKYQTFQTDE</sequence>
<comment type="caution">
    <text evidence="5">The sequence shown here is derived from an EMBL/GenBank/DDBJ whole genome shotgun (WGS) entry which is preliminary data.</text>
</comment>
<keyword evidence="1" id="KW-0175">Coiled coil</keyword>
<protein>
    <submittedName>
        <fullName evidence="5">Uncharacterized protein</fullName>
    </submittedName>
</protein>
<proteinExistence type="predicted"/>